<reference evidence="1 2" key="1">
    <citation type="journal article" date="2022" name="Syst. Appl. Microbiol.">
        <title>Rhodopirellula aestuarii sp. nov., a novel member of the genus Rhodopirellula isolated from brackish sediments collected in the Tagus River estuary, Portugal.</title>
        <authorList>
            <person name="Vitorino I.R."/>
            <person name="Klimek D."/>
            <person name="Calusinska M."/>
            <person name="Lobo-da-Cunha A."/>
            <person name="Vasconcelos V."/>
            <person name="Lage O.M."/>
        </authorList>
    </citation>
    <scope>NUCLEOTIDE SEQUENCE [LARGE SCALE GENOMIC DNA]</scope>
    <source>
        <strain evidence="1 2">ICT_H3.1</strain>
    </source>
</reference>
<organism evidence="1 2">
    <name type="scientific">Aporhodopirellula aestuarii</name>
    <dbReference type="NCBI Taxonomy" id="2950107"/>
    <lineage>
        <taxon>Bacteria</taxon>
        <taxon>Pseudomonadati</taxon>
        <taxon>Planctomycetota</taxon>
        <taxon>Planctomycetia</taxon>
        <taxon>Pirellulales</taxon>
        <taxon>Pirellulaceae</taxon>
        <taxon>Aporhodopirellula</taxon>
    </lineage>
</organism>
<protein>
    <submittedName>
        <fullName evidence="1">Uncharacterized protein</fullName>
    </submittedName>
</protein>
<dbReference type="EMBL" id="JAMQBK010000122">
    <property type="protein sequence ID" value="MCM2375047.1"/>
    <property type="molecule type" value="Genomic_DNA"/>
</dbReference>
<keyword evidence="2" id="KW-1185">Reference proteome</keyword>
<sequence>MANQLTVGWPQSEFVTQRSIANDRLANRIEFSFGERFIDLRGPIRGTADGQEVAGLH</sequence>
<dbReference type="RefSeq" id="WP_250933487.1">
    <property type="nucleotide sequence ID" value="NZ_JAMQBK010000122.1"/>
</dbReference>
<gene>
    <name evidence="1" type="ORF">NB063_30870</name>
</gene>
<evidence type="ECO:0000313" key="2">
    <source>
        <dbReference type="Proteomes" id="UP001202961"/>
    </source>
</evidence>
<accession>A0ABT0UE37</accession>
<name>A0ABT0UE37_9BACT</name>
<evidence type="ECO:0000313" key="1">
    <source>
        <dbReference type="EMBL" id="MCM2375047.1"/>
    </source>
</evidence>
<comment type="caution">
    <text evidence="1">The sequence shown here is derived from an EMBL/GenBank/DDBJ whole genome shotgun (WGS) entry which is preliminary data.</text>
</comment>
<proteinExistence type="predicted"/>
<dbReference type="Proteomes" id="UP001202961">
    <property type="component" value="Unassembled WGS sequence"/>
</dbReference>